<reference evidence="1" key="1">
    <citation type="submission" date="2012-01" db="EMBL/GenBank/DDBJ databases">
        <title>The Genome Sequence of Treponema denticola H-22.</title>
        <authorList>
            <consortium name="The Broad Institute Genome Sequencing Platform"/>
            <person name="Earl A."/>
            <person name="Ward D."/>
            <person name="Feldgarden M."/>
            <person name="Gevers D."/>
            <person name="Blanton J.M."/>
            <person name="Fenno C.J."/>
            <person name="Baranova O.V."/>
            <person name="Mathney J."/>
            <person name="Dewhirst F.E."/>
            <person name="Izard J."/>
            <person name="Young S.K."/>
            <person name="Zeng Q."/>
            <person name="Gargeya S."/>
            <person name="Fitzgerald M."/>
            <person name="Haas B."/>
            <person name="Abouelleil A."/>
            <person name="Alvarado L."/>
            <person name="Arachchi H.M."/>
            <person name="Berlin A."/>
            <person name="Chapman S.B."/>
            <person name="Gearin G."/>
            <person name="Goldberg J."/>
            <person name="Griggs A."/>
            <person name="Gujja S."/>
            <person name="Hansen M."/>
            <person name="Heiman D."/>
            <person name="Howarth C."/>
            <person name="Larimer J."/>
            <person name="Lui A."/>
            <person name="MacDonald P.J.P."/>
            <person name="McCowen C."/>
            <person name="Montmayeur A."/>
            <person name="Murphy C."/>
            <person name="Neiman D."/>
            <person name="Pearson M."/>
            <person name="Priest M."/>
            <person name="Roberts A."/>
            <person name="Saif S."/>
            <person name="Shea T."/>
            <person name="Sisk P."/>
            <person name="Stolte C."/>
            <person name="Sykes S."/>
            <person name="Wortman J."/>
            <person name="Nusbaum C."/>
            <person name="Birren B."/>
        </authorList>
    </citation>
    <scope>NUCLEOTIDE SEQUENCE [LARGE SCALE GENOMIC DNA]</scope>
    <source>
        <strain evidence="1">H-22</strain>
    </source>
</reference>
<sequence>MEYILNNLNEPGFKLLKNGTFSVDSVSVYEHPYIDSGMRIAGTNGKAYTPAETVFPSPLRIFHKRVRNIMLVPINTQFASVFKIKTKDGLQEITTLS</sequence>
<evidence type="ECO:0000313" key="1">
    <source>
        <dbReference type="EMBL" id="EMB33131.1"/>
    </source>
</evidence>
<name>A0A0E2E4E6_TREDN</name>
<dbReference type="AlphaFoldDB" id="A0A0E2E4E6"/>
<gene>
    <name evidence="1" type="ORF">HMPREF9726_01492</name>
</gene>
<organism evidence="1">
    <name type="scientific">Treponema denticola H-22</name>
    <dbReference type="NCBI Taxonomy" id="999432"/>
    <lineage>
        <taxon>Bacteria</taxon>
        <taxon>Pseudomonadati</taxon>
        <taxon>Spirochaetota</taxon>
        <taxon>Spirochaetia</taxon>
        <taxon>Spirochaetales</taxon>
        <taxon>Treponemataceae</taxon>
        <taxon>Treponema</taxon>
    </lineage>
</organism>
<dbReference type="EMBL" id="AGDV01000012">
    <property type="protein sequence ID" value="EMB33131.1"/>
    <property type="molecule type" value="Genomic_DNA"/>
</dbReference>
<dbReference type="PATRIC" id="fig|999432.5.peg.1547"/>
<proteinExistence type="predicted"/>
<protein>
    <submittedName>
        <fullName evidence="1">Uncharacterized protein</fullName>
    </submittedName>
</protein>
<dbReference type="Proteomes" id="UP000011705">
    <property type="component" value="Chromosome"/>
</dbReference>
<dbReference type="RefSeq" id="WP_002684596.1">
    <property type="nucleotide sequence ID" value="NZ_CM001795.1"/>
</dbReference>
<comment type="caution">
    <text evidence="1">The sequence shown here is derived from an EMBL/GenBank/DDBJ whole genome shotgun (WGS) entry which is preliminary data.</text>
</comment>
<accession>A0A0E2E4E6</accession>
<dbReference type="HOGENOM" id="CLU_2541572_0_0_12"/>